<dbReference type="EMBL" id="BSXT01000323">
    <property type="protein sequence ID" value="GMF24427.1"/>
    <property type="molecule type" value="Genomic_DNA"/>
</dbReference>
<gene>
    <name evidence="2" type="ORF">Pfra01_000410400</name>
</gene>
<dbReference type="Pfam" id="PF03732">
    <property type="entry name" value="Retrotrans_gag"/>
    <property type="match status" value="1"/>
</dbReference>
<name>A0A9W6U237_9STRA</name>
<reference evidence="2" key="1">
    <citation type="submission" date="2023-04" db="EMBL/GenBank/DDBJ databases">
        <title>Phytophthora fragariaefolia NBRC 109709.</title>
        <authorList>
            <person name="Ichikawa N."/>
            <person name="Sato H."/>
            <person name="Tonouchi N."/>
        </authorList>
    </citation>
    <scope>NUCLEOTIDE SEQUENCE</scope>
    <source>
        <strain evidence="2">NBRC 109709</strain>
    </source>
</reference>
<dbReference type="AlphaFoldDB" id="A0A9W6U237"/>
<dbReference type="Proteomes" id="UP001165121">
    <property type="component" value="Unassembled WGS sequence"/>
</dbReference>
<dbReference type="InterPro" id="IPR005162">
    <property type="entry name" value="Retrotrans_gag_dom"/>
</dbReference>
<evidence type="ECO:0000259" key="1">
    <source>
        <dbReference type="Pfam" id="PF03732"/>
    </source>
</evidence>
<organism evidence="2 3">
    <name type="scientific">Phytophthora fragariaefolia</name>
    <dbReference type="NCBI Taxonomy" id="1490495"/>
    <lineage>
        <taxon>Eukaryota</taxon>
        <taxon>Sar</taxon>
        <taxon>Stramenopiles</taxon>
        <taxon>Oomycota</taxon>
        <taxon>Peronosporomycetes</taxon>
        <taxon>Peronosporales</taxon>
        <taxon>Peronosporaceae</taxon>
        <taxon>Phytophthora</taxon>
    </lineage>
</organism>
<evidence type="ECO:0000313" key="2">
    <source>
        <dbReference type="EMBL" id="GMF24427.1"/>
    </source>
</evidence>
<comment type="caution">
    <text evidence="2">The sequence shown here is derived from an EMBL/GenBank/DDBJ whole genome shotgun (WGS) entry which is preliminary data.</text>
</comment>
<evidence type="ECO:0000313" key="3">
    <source>
        <dbReference type="Proteomes" id="UP001165121"/>
    </source>
</evidence>
<proteinExistence type="predicted"/>
<sequence length="174" mass="19585">MVGNKLQDDAAKSWVQINKELVDHERTWTKLKEALVRMYGERPDLAQAEWRVMQRTMQPGETFAYFSSGLRDAAGQNPVREETLLGQFYRGLEKTTRQSVKLAPTPTSLGEAVDKATRIDDASYNVAHRTKLVAFNALLVLSKNNKLFDDVVAVSLGASNEKLTINEMRCVKLL</sequence>
<feature type="domain" description="Retrotransposon gag" evidence="1">
    <location>
        <begin position="5"/>
        <end position="93"/>
    </location>
</feature>
<protein>
    <submittedName>
        <fullName evidence="2">Unnamed protein product</fullName>
    </submittedName>
</protein>
<keyword evidence="3" id="KW-1185">Reference proteome</keyword>
<accession>A0A9W6U237</accession>